<comment type="caution">
    <text evidence="2">The sequence shown here is derived from an EMBL/GenBank/DDBJ whole genome shotgun (WGS) entry which is preliminary data.</text>
</comment>
<dbReference type="OrthoDB" id="10502942at2759"/>
<keyword evidence="1" id="KW-0812">Transmembrane</keyword>
<dbReference type="EMBL" id="REGN01001181">
    <property type="protein sequence ID" value="RNA36456.1"/>
    <property type="molecule type" value="Genomic_DNA"/>
</dbReference>
<evidence type="ECO:0000313" key="3">
    <source>
        <dbReference type="Proteomes" id="UP000276133"/>
    </source>
</evidence>
<evidence type="ECO:0000256" key="1">
    <source>
        <dbReference type="SAM" id="Phobius"/>
    </source>
</evidence>
<proteinExistence type="predicted"/>
<accession>A0A3M7SL34</accession>
<gene>
    <name evidence="2" type="ORF">BpHYR1_024183</name>
</gene>
<evidence type="ECO:0000313" key="2">
    <source>
        <dbReference type="EMBL" id="RNA36456.1"/>
    </source>
</evidence>
<dbReference type="AlphaFoldDB" id="A0A3M7SL34"/>
<feature type="transmembrane region" description="Helical" evidence="1">
    <location>
        <begin position="290"/>
        <end position="309"/>
    </location>
</feature>
<keyword evidence="3" id="KW-1185">Reference proteome</keyword>
<name>A0A3M7SL34_BRAPC</name>
<keyword evidence="1" id="KW-0472">Membrane</keyword>
<reference evidence="2 3" key="1">
    <citation type="journal article" date="2018" name="Sci. Rep.">
        <title>Genomic signatures of local adaptation to the degree of environmental predictability in rotifers.</title>
        <authorList>
            <person name="Franch-Gras L."/>
            <person name="Hahn C."/>
            <person name="Garcia-Roger E.M."/>
            <person name="Carmona M.J."/>
            <person name="Serra M."/>
            <person name="Gomez A."/>
        </authorList>
    </citation>
    <scope>NUCLEOTIDE SEQUENCE [LARGE SCALE GENOMIC DNA]</scope>
    <source>
        <strain evidence="2">HYR1</strain>
    </source>
</reference>
<sequence>MLFFVYNQVDNYYKNQLTLEDLYDDDLPLRVQVNNHREMLENKIKKIQKDICDLIKDRKVFSSLLSEIQNFNSDNLKNEDYKNKLIELSVYFISSSKYFKDELYSRDGLRLKKEIEEHLVRTKFNNMNINLLESFSKRTIYLKKKSILENLFNSKKLKIAGAALASIVPFLEILPTTKINKSFKEEFFEKFGMKELKDTISKDPSLISNNPVKIQKINKIFEEIEHDKIIKNLDSLLDNSNTKDLNGLRERIKIFINNILPSIGITAASLSDDFLAKITGYTLTFTTKSLVVLSLVSIPFSIAIYLFLLKRGVEKILTKYEEYTLLLFEVIHN</sequence>
<keyword evidence="1" id="KW-1133">Transmembrane helix</keyword>
<organism evidence="2 3">
    <name type="scientific">Brachionus plicatilis</name>
    <name type="common">Marine rotifer</name>
    <name type="synonym">Brachionus muelleri</name>
    <dbReference type="NCBI Taxonomy" id="10195"/>
    <lineage>
        <taxon>Eukaryota</taxon>
        <taxon>Metazoa</taxon>
        <taxon>Spiralia</taxon>
        <taxon>Gnathifera</taxon>
        <taxon>Rotifera</taxon>
        <taxon>Eurotatoria</taxon>
        <taxon>Monogononta</taxon>
        <taxon>Pseudotrocha</taxon>
        <taxon>Ploima</taxon>
        <taxon>Brachionidae</taxon>
        <taxon>Brachionus</taxon>
    </lineage>
</organism>
<protein>
    <submittedName>
        <fullName evidence="2">Uncharacterized protein</fullName>
    </submittedName>
</protein>
<dbReference type="Proteomes" id="UP000276133">
    <property type="component" value="Unassembled WGS sequence"/>
</dbReference>